<organism evidence="10 11">
    <name type="scientific">Physocladia obscura</name>
    <dbReference type="NCBI Taxonomy" id="109957"/>
    <lineage>
        <taxon>Eukaryota</taxon>
        <taxon>Fungi</taxon>
        <taxon>Fungi incertae sedis</taxon>
        <taxon>Chytridiomycota</taxon>
        <taxon>Chytridiomycota incertae sedis</taxon>
        <taxon>Chytridiomycetes</taxon>
        <taxon>Chytridiales</taxon>
        <taxon>Chytriomycetaceae</taxon>
        <taxon>Physocladia</taxon>
    </lineage>
</organism>
<comment type="caution">
    <text evidence="10">The sequence shown here is derived from an EMBL/GenBank/DDBJ whole genome shotgun (WGS) entry which is preliminary data.</text>
</comment>
<dbReference type="InterPro" id="IPR013087">
    <property type="entry name" value="Znf_C2H2_type"/>
</dbReference>
<dbReference type="InterPro" id="IPR036236">
    <property type="entry name" value="Znf_C2H2_sf"/>
</dbReference>
<sequence>MEFAYEQPALSHSTPAAATPNYSFFLTKCGDAALNREESSGAPYLKAKISQETKADSGGGAAHGEALPPTPFDALRKIAGETSPGAAVSFYECLQCGESFLKRKLLFLHQRVHFPDVTNPYEERDKRLVAKYMAKYPTPINYNYSGTLSTDDFLTLTDNEILFGTSHDSEYNGVNETSYIMKEFVCSQCDASFAFADRLARHSIVHSGDRPWACNRGCTNVSFKSRRDLAVHASKVHSIRGAAASAAAAAAQTTESETNPKPQSSSTASQSSQEKTLHICPECDASFEYPGMLKQHVSRIHAPQRNRPFACPVCDMRFSQRGHLEKHSSVHDLSSRPFVCQYCPCGFKNSRVLMIHLSKMRGDGIHLVE</sequence>
<keyword evidence="6" id="KW-0539">Nucleus</keyword>
<dbReference type="Gene3D" id="3.30.160.60">
    <property type="entry name" value="Classic Zinc Finger"/>
    <property type="match status" value="4"/>
</dbReference>
<evidence type="ECO:0000256" key="5">
    <source>
        <dbReference type="ARBA" id="ARBA00022833"/>
    </source>
</evidence>
<dbReference type="SMART" id="SM00355">
    <property type="entry name" value="ZnF_C2H2"/>
    <property type="match status" value="6"/>
</dbReference>
<reference evidence="10" key="1">
    <citation type="submission" date="2020-05" db="EMBL/GenBank/DDBJ databases">
        <title>Phylogenomic resolution of chytrid fungi.</title>
        <authorList>
            <person name="Stajich J.E."/>
            <person name="Amses K."/>
            <person name="Simmons R."/>
            <person name="Seto K."/>
            <person name="Myers J."/>
            <person name="Bonds A."/>
            <person name="Quandt C.A."/>
            <person name="Barry K."/>
            <person name="Liu P."/>
            <person name="Grigoriev I."/>
            <person name="Longcore J.E."/>
            <person name="James T.Y."/>
        </authorList>
    </citation>
    <scope>NUCLEOTIDE SEQUENCE</scope>
    <source>
        <strain evidence="10">JEL0513</strain>
    </source>
</reference>
<dbReference type="PANTHER" id="PTHR24394:SF44">
    <property type="entry name" value="ZINC FINGER PROTEIN 271-LIKE"/>
    <property type="match status" value="1"/>
</dbReference>
<evidence type="ECO:0000256" key="8">
    <source>
        <dbReference type="SAM" id="MobiDB-lite"/>
    </source>
</evidence>
<dbReference type="FunFam" id="3.30.160.60:FF:000446">
    <property type="entry name" value="Zinc finger protein"/>
    <property type="match status" value="1"/>
</dbReference>
<keyword evidence="2" id="KW-0479">Metal-binding</keyword>
<keyword evidence="4 7" id="KW-0863">Zinc-finger</keyword>
<evidence type="ECO:0000256" key="4">
    <source>
        <dbReference type="ARBA" id="ARBA00022771"/>
    </source>
</evidence>
<proteinExistence type="predicted"/>
<evidence type="ECO:0000256" key="7">
    <source>
        <dbReference type="PROSITE-ProRule" id="PRU00042"/>
    </source>
</evidence>
<feature type="compositionally biased region" description="Polar residues" evidence="8">
    <location>
        <begin position="252"/>
        <end position="262"/>
    </location>
</feature>
<dbReference type="AlphaFoldDB" id="A0AAD5T0P9"/>
<keyword evidence="5" id="KW-0862">Zinc</keyword>
<dbReference type="Proteomes" id="UP001211907">
    <property type="component" value="Unassembled WGS sequence"/>
</dbReference>
<evidence type="ECO:0000256" key="6">
    <source>
        <dbReference type="ARBA" id="ARBA00023242"/>
    </source>
</evidence>
<dbReference type="GO" id="GO:0000981">
    <property type="term" value="F:DNA-binding transcription factor activity, RNA polymerase II-specific"/>
    <property type="evidence" value="ECO:0007669"/>
    <property type="project" value="TreeGrafter"/>
</dbReference>
<dbReference type="Pfam" id="PF00096">
    <property type="entry name" value="zf-C2H2"/>
    <property type="match status" value="2"/>
</dbReference>
<evidence type="ECO:0000313" key="10">
    <source>
        <dbReference type="EMBL" id="KAJ3117693.1"/>
    </source>
</evidence>
<dbReference type="SUPFAM" id="SSF57667">
    <property type="entry name" value="beta-beta-alpha zinc fingers"/>
    <property type="match status" value="3"/>
</dbReference>
<evidence type="ECO:0000259" key="9">
    <source>
        <dbReference type="PROSITE" id="PS50157"/>
    </source>
</evidence>
<feature type="domain" description="C2H2-type" evidence="9">
    <location>
        <begin position="278"/>
        <end position="306"/>
    </location>
</feature>
<feature type="domain" description="C2H2-type" evidence="9">
    <location>
        <begin position="91"/>
        <end position="118"/>
    </location>
</feature>
<name>A0AAD5T0P9_9FUNG</name>
<dbReference type="GO" id="GO:0005634">
    <property type="term" value="C:nucleus"/>
    <property type="evidence" value="ECO:0007669"/>
    <property type="project" value="UniProtKB-SubCell"/>
</dbReference>
<evidence type="ECO:0000256" key="2">
    <source>
        <dbReference type="ARBA" id="ARBA00022723"/>
    </source>
</evidence>
<dbReference type="EMBL" id="JADGJH010001155">
    <property type="protein sequence ID" value="KAJ3117693.1"/>
    <property type="molecule type" value="Genomic_DNA"/>
</dbReference>
<accession>A0AAD5T0P9</accession>
<gene>
    <name evidence="10" type="ORF">HK100_000761</name>
</gene>
<keyword evidence="3" id="KW-0677">Repeat</keyword>
<feature type="domain" description="C2H2-type" evidence="9">
    <location>
        <begin position="184"/>
        <end position="211"/>
    </location>
</feature>
<dbReference type="GO" id="GO:0008270">
    <property type="term" value="F:zinc ion binding"/>
    <property type="evidence" value="ECO:0007669"/>
    <property type="project" value="UniProtKB-KW"/>
</dbReference>
<protein>
    <recommendedName>
        <fullName evidence="9">C2H2-type domain-containing protein</fullName>
    </recommendedName>
</protein>
<evidence type="ECO:0000256" key="3">
    <source>
        <dbReference type="ARBA" id="ARBA00022737"/>
    </source>
</evidence>
<dbReference type="PANTHER" id="PTHR24394">
    <property type="entry name" value="ZINC FINGER PROTEIN"/>
    <property type="match status" value="1"/>
</dbReference>
<comment type="subcellular location">
    <subcellularLocation>
        <location evidence="1">Nucleus</location>
    </subcellularLocation>
</comment>
<dbReference type="PROSITE" id="PS00028">
    <property type="entry name" value="ZINC_FINGER_C2H2_1"/>
    <property type="match status" value="4"/>
</dbReference>
<evidence type="ECO:0000313" key="11">
    <source>
        <dbReference type="Proteomes" id="UP001211907"/>
    </source>
</evidence>
<keyword evidence="11" id="KW-1185">Reference proteome</keyword>
<feature type="compositionally biased region" description="Low complexity" evidence="8">
    <location>
        <begin position="263"/>
        <end position="273"/>
    </location>
</feature>
<evidence type="ECO:0000256" key="1">
    <source>
        <dbReference type="ARBA" id="ARBA00004123"/>
    </source>
</evidence>
<feature type="domain" description="C2H2-type" evidence="9">
    <location>
        <begin position="309"/>
        <end position="331"/>
    </location>
</feature>
<feature type="region of interest" description="Disordered" evidence="8">
    <location>
        <begin position="247"/>
        <end position="273"/>
    </location>
</feature>
<dbReference type="PROSITE" id="PS50157">
    <property type="entry name" value="ZINC_FINGER_C2H2_2"/>
    <property type="match status" value="4"/>
</dbReference>